<sequence length="230" mass="25224">MIRRRASANGDPEDIMANFDFAPSYEHHAPAFDLEQPNFQSSEFVRSMFNMPSNAGSLTISTEPSLLLPAHQIVSPSSSIGNSSSGPSSPVAGPYTPTQSLHPQSSVDCASDPHMHSELDMNMQSYAGYGWSIGSVWQDETDMGIVNNDFDLSSIPAIEIGGPKYGDVYTASPEAMRMGEYSNEYAQEYSNEYIGDYQDDFSGQYIEGYQSTESSLLGYDKIIGSPEQRF</sequence>
<protein>
    <submittedName>
        <fullName evidence="2">Uncharacterized protein</fullName>
    </submittedName>
</protein>
<name>A0A8H5GIB9_9AGAR</name>
<evidence type="ECO:0000313" key="3">
    <source>
        <dbReference type="Proteomes" id="UP000518752"/>
    </source>
</evidence>
<reference evidence="2 3" key="1">
    <citation type="journal article" date="2020" name="ISME J.">
        <title>Uncovering the hidden diversity of litter-decomposition mechanisms in mushroom-forming fungi.</title>
        <authorList>
            <person name="Floudas D."/>
            <person name="Bentzer J."/>
            <person name="Ahren D."/>
            <person name="Johansson T."/>
            <person name="Persson P."/>
            <person name="Tunlid A."/>
        </authorList>
    </citation>
    <scope>NUCLEOTIDE SEQUENCE [LARGE SCALE GENOMIC DNA]</scope>
    <source>
        <strain evidence="2 3">CBS 406.79</strain>
    </source>
</reference>
<accession>A0A8H5GIB9</accession>
<keyword evidence="3" id="KW-1185">Reference proteome</keyword>
<feature type="compositionally biased region" description="Polar residues" evidence="1">
    <location>
        <begin position="96"/>
        <end position="108"/>
    </location>
</feature>
<feature type="compositionally biased region" description="Low complexity" evidence="1">
    <location>
        <begin position="77"/>
        <end position="91"/>
    </location>
</feature>
<gene>
    <name evidence="2" type="ORF">D9757_012994</name>
</gene>
<comment type="caution">
    <text evidence="2">The sequence shown here is derived from an EMBL/GenBank/DDBJ whole genome shotgun (WGS) entry which is preliminary data.</text>
</comment>
<organism evidence="2 3">
    <name type="scientific">Collybiopsis confluens</name>
    <dbReference type="NCBI Taxonomy" id="2823264"/>
    <lineage>
        <taxon>Eukaryota</taxon>
        <taxon>Fungi</taxon>
        <taxon>Dikarya</taxon>
        <taxon>Basidiomycota</taxon>
        <taxon>Agaricomycotina</taxon>
        <taxon>Agaricomycetes</taxon>
        <taxon>Agaricomycetidae</taxon>
        <taxon>Agaricales</taxon>
        <taxon>Marasmiineae</taxon>
        <taxon>Omphalotaceae</taxon>
        <taxon>Collybiopsis</taxon>
    </lineage>
</organism>
<dbReference type="Proteomes" id="UP000518752">
    <property type="component" value="Unassembled WGS sequence"/>
</dbReference>
<evidence type="ECO:0000256" key="1">
    <source>
        <dbReference type="SAM" id="MobiDB-lite"/>
    </source>
</evidence>
<dbReference type="EMBL" id="JAACJN010000169">
    <property type="protein sequence ID" value="KAF5365492.1"/>
    <property type="molecule type" value="Genomic_DNA"/>
</dbReference>
<feature type="region of interest" description="Disordered" evidence="1">
    <location>
        <begin position="77"/>
        <end position="115"/>
    </location>
</feature>
<proteinExistence type="predicted"/>
<evidence type="ECO:0000313" key="2">
    <source>
        <dbReference type="EMBL" id="KAF5365492.1"/>
    </source>
</evidence>
<dbReference type="AlphaFoldDB" id="A0A8H5GIB9"/>
<dbReference type="OrthoDB" id="6247875at2759"/>